<evidence type="ECO:0000256" key="1">
    <source>
        <dbReference type="SAM" id="Phobius"/>
    </source>
</evidence>
<comment type="caution">
    <text evidence="2">The sequence shown here is derived from an EMBL/GenBank/DDBJ whole genome shotgun (WGS) entry which is preliminary data.</text>
</comment>
<keyword evidence="1" id="KW-1133">Transmembrane helix</keyword>
<keyword evidence="1" id="KW-0812">Transmembrane</keyword>
<sequence length="178" mass="20560">MSTYEAGTLTVSVISLIVSASVMGLLIWQLRLLRRQVDDARTSLDISTSQAASENLRVRQSETLKFVATTLPEQNNLLNDVPQHESDVRYTGFLESALVPDSDNFHKLRRLMSYYEMLSAAVNMDVFDYAIIDRTMGARVKRTHRMYKPWVKAERIRLNRVRLYEELEMLATRLVEES</sequence>
<keyword evidence="3" id="KW-1185">Reference proteome</keyword>
<dbReference type="RefSeq" id="WP_155349358.1">
    <property type="nucleotide sequence ID" value="NZ_BAAAHM010000026.1"/>
</dbReference>
<feature type="transmembrane region" description="Helical" evidence="1">
    <location>
        <begin position="6"/>
        <end position="28"/>
    </location>
</feature>
<evidence type="ECO:0000313" key="2">
    <source>
        <dbReference type="EMBL" id="GES24523.1"/>
    </source>
</evidence>
<dbReference type="AlphaFoldDB" id="A0A5M3XYG5"/>
<evidence type="ECO:0008006" key="4">
    <source>
        <dbReference type="Google" id="ProtNLM"/>
    </source>
</evidence>
<keyword evidence="1" id="KW-0472">Membrane</keyword>
<proteinExistence type="predicted"/>
<reference evidence="2 3" key="1">
    <citation type="submission" date="2019-10" db="EMBL/GenBank/DDBJ databases">
        <title>Whole genome shotgun sequence of Acrocarpospora pleiomorpha NBRC 16267.</title>
        <authorList>
            <person name="Ichikawa N."/>
            <person name="Kimura A."/>
            <person name="Kitahashi Y."/>
            <person name="Komaki H."/>
            <person name="Oguchi A."/>
        </authorList>
    </citation>
    <scope>NUCLEOTIDE SEQUENCE [LARGE SCALE GENOMIC DNA]</scope>
    <source>
        <strain evidence="2 3">NBRC 16267</strain>
    </source>
</reference>
<protein>
    <recommendedName>
        <fullName evidence="4">DUF4760 domain-containing protein</fullName>
    </recommendedName>
</protein>
<accession>A0A5M3XYG5</accession>
<dbReference type="InterPro" id="IPR031876">
    <property type="entry name" value="DUF4760"/>
</dbReference>
<evidence type="ECO:0000313" key="3">
    <source>
        <dbReference type="Proteomes" id="UP000377595"/>
    </source>
</evidence>
<gene>
    <name evidence="2" type="ORF">Aple_074220</name>
</gene>
<name>A0A5M3XYG5_9ACTN</name>
<dbReference type="OrthoDB" id="5192350at2"/>
<organism evidence="2 3">
    <name type="scientific">Acrocarpospora pleiomorpha</name>
    <dbReference type="NCBI Taxonomy" id="90975"/>
    <lineage>
        <taxon>Bacteria</taxon>
        <taxon>Bacillati</taxon>
        <taxon>Actinomycetota</taxon>
        <taxon>Actinomycetes</taxon>
        <taxon>Streptosporangiales</taxon>
        <taxon>Streptosporangiaceae</taxon>
        <taxon>Acrocarpospora</taxon>
    </lineage>
</organism>
<dbReference type="Proteomes" id="UP000377595">
    <property type="component" value="Unassembled WGS sequence"/>
</dbReference>
<dbReference type="EMBL" id="BLAF01000053">
    <property type="protein sequence ID" value="GES24523.1"/>
    <property type="molecule type" value="Genomic_DNA"/>
</dbReference>
<dbReference type="Pfam" id="PF15956">
    <property type="entry name" value="DUF4760"/>
    <property type="match status" value="1"/>
</dbReference>